<feature type="transmembrane region" description="Helical" evidence="4">
    <location>
        <begin position="258"/>
        <end position="275"/>
    </location>
</feature>
<reference evidence="6 7" key="1">
    <citation type="submission" date="2017-11" db="EMBL/GenBank/DDBJ databases">
        <title>Taxonomic description and genome sequences of Spirosoma HA7 sp. nov., isolated from pollen microhabitat of Corylus avellana.</title>
        <authorList>
            <person name="Ambika Manirajan B."/>
            <person name="Suarez C."/>
            <person name="Ratering S."/>
            <person name="Geissler-Plaum R."/>
            <person name="Cardinale M."/>
            <person name="Sylvia S."/>
        </authorList>
    </citation>
    <scope>NUCLEOTIDE SEQUENCE [LARGE SCALE GENOMIC DNA]</scope>
    <source>
        <strain evidence="6 7">HA7</strain>
    </source>
</reference>
<dbReference type="RefSeq" id="WP_100991777.1">
    <property type="nucleotide sequence ID" value="NZ_CP025096.1"/>
</dbReference>
<dbReference type="OrthoDB" id="9806995at2"/>
<dbReference type="Pfam" id="PF00512">
    <property type="entry name" value="HisKA"/>
    <property type="match status" value="1"/>
</dbReference>
<evidence type="ECO:0000256" key="1">
    <source>
        <dbReference type="ARBA" id="ARBA00000085"/>
    </source>
</evidence>
<dbReference type="Proteomes" id="UP000232883">
    <property type="component" value="Chromosome"/>
</dbReference>
<evidence type="ECO:0000256" key="3">
    <source>
        <dbReference type="ARBA" id="ARBA00022553"/>
    </source>
</evidence>
<keyword evidence="7" id="KW-1185">Reference proteome</keyword>
<dbReference type="Gene3D" id="1.10.287.130">
    <property type="match status" value="1"/>
</dbReference>
<sequence length="720" mass="80716">MNRLLLGIIFATLIANTAIGQIIRISSESSLELGKSSWRFMPGDNKRWADSAFNDSAWKRQSIETSIDLNDPVWQQNQGWFRQSLRPRTGILKKDLRLVVKQFGASEIYLDGRLLAVLKPPRFDSGGSQRLIRFIPIQFTDTNQHILAVHYRFRRDPVVQASTDISPLSLHLQHADDVGSSLIDETEWSGVLIGCFMGVCGILALLHFLFYRANRSQPINRTLAWGMLFFTLGAAMFELIDFVGTLTYVSLTDLLNDVSLHMGFILLLTGVYQYVHLRRGWIYYGVIATVLIDQLYRISIGSLLNDFGWIPVGLVILDYIRVSWLGRKRKDLDARLPWNSLKVAVYCFVLIIACGIIVGISESIMKGNVEYMLVILILLLAGVIFSIPVGLSLSLVSDYTRTYKALGDNLREVEQLSAQTLAQEQEKQYILARQNEVLEEQVKKRTVELHQSLDELKSTQAQLVQREKLASLGELTAGIAHEIQNPLNFVNNFAEVSVELVEEINDERVKPVGERDEELEAELLSDLSQNVQKISDHGKRAASIVRGMLQHSRNSSGQKQPTDLNTLVDEYLRLAYQGMRAKDKSFNAHLISNFMPDLPSIDIVPEEIGRVLVNLFNNAFYAVQQKSLSASPGFAPTISVETGRENNQLIIRVRDNGSGIPDDVRSKVFQPFFTTKPSGEGTGLGLSLSYDIVVKGHGGLLSVETEAGEFTEFTIKLPVK</sequence>
<organism evidence="6 7">
    <name type="scientific">Spirosoma pollinicola</name>
    <dbReference type="NCBI Taxonomy" id="2057025"/>
    <lineage>
        <taxon>Bacteria</taxon>
        <taxon>Pseudomonadati</taxon>
        <taxon>Bacteroidota</taxon>
        <taxon>Cytophagia</taxon>
        <taxon>Cytophagales</taxon>
        <taxon>Cytophagaceae</taxon>
        <taxon>Spirosoma</taxon>
    </lineage>
</organism>
<dbReference type="SUPFAM" id="SSF47384">
    <property type="entry name" value="Homodimeric domain of signal transducing histidine kinase"/>
    <property type="match status" value="1"/>
</dbReference>
<comment type="catalytic activity">
    <reaction evidence="1">
        <text>ATP + protein L-histidine = ADP + protein N-phospho-L-histidine.</text>
        <dbReference type="EC" id="2.7.13.3"/>
    </reaction>
</comment>
<proteinExistence type="predicted"/>
<dbReference type="InterPro" id="IPR003661">
    <property type="entry name" value="HisK_dim/P_dom"/>
</dbReference>
<dbReference type="EC" id="2.7.13.3" evidence="2"/>
<dbReference type="SMART" id="SM00387">
    <property type="entry name" value="HATPase_c"/>
    <property type="match status" value="1"/>
</dbReference>
<feature type="transmembrane region" description="Helical" evidence="4">
    <location>
        <begin position="282"/>
        <end position="300"/>
    </location>
</feature>
<dbReference type="Gene3D" id="2.60.120.260">
    <property type="entry name" value="Galactose-binding domain-like"/>
    <property type="match status" value="1"/>
</dbReference>
<feature type="transmembrane region" description="Helical" evidence="4">
    <location>
        <begin position="223"/>
        <end position="246"/>
    </location>
</feature>
<dbReference type="Pfam" id="PF02518">
    <property type="entry name" value="HATPase_c"/>
    <property type="match status" value="1"/>
</dbReference>
<gene>
    <name evidence="6" type="ORF">CWM47_27220</name>
</gene>
<dbReference type="KEGG" id="spir:CWM47_27220"/>
<dbReference type="PANTHER" id="PTHR43065:SF42">
    <property type="entry name" value="TWO-COMPONENT SENSOR PPRA"/>
    <property type="match status" value="1"/>
</dbReference>
<feature type="transmembrane region" description="Helical" evidence="4">
    <location>
        <begin position="188"/>
        <end position="211"/>
    </location>
</feature>
<feature type="transmembrane region" description="Helical" evidence="4">
    <location>
        <begin position="306"/>
        <end position="322"/>
    </location>
</feature>
<dbReference type="InterPro" id="IPR003594">
    <property type="entry name" value="HATPase_dom"/>
</dbReference>
<feature type="transmembrane region" description="Helical" evidence="4">
    <location>
        <begin position="371"/>
        <end position="396"/>
    </location>
</feature>
<keyword evidence="4" id="KW-0812">Transmembrane</keyword>
<keyword evidence="3" id="KW-0597">Phosphoprotein</keyword>
<dbReference type="SUPFAM" id="SSF55874">
    <property type="entry name" value="ATPase domain of HSP90 chaperone/DNA topoisomerase II/histidine kinase"/>
    <property type="match status" value="1"/>
</dbReference>
<evidence type="ECO:0000259" key="5">
    <source>
        <dbReference type="PROSITE" id="PS50109"/>
    </source>
</evidence>
<dbReference type="InterPro" id="IPR036097">
    <property type="entry name" value="HisK_dim/P_sf"/>
</dbReference>
<keyword evidence="4" id="KW-1133">Transmembrane helix</keyword>
<evidence type="ECO:0000256" key="2">
    <source>
        <dbReference type="ARBA" id="ARBA00012438"/>
    </source>
</evidence>
<dbReference type="SMART" id="SM00388">
    <property type="entry name" value="HisKA"/>
    <property type="match status" value="1"/>
</dbReference>
<dbReference type="EMBL" id="CP025096">
    <property type="protein sequence ID" value="AUD05212.1"/>
    <property type="molecule type" value="Genomic_DNA"/>
</dbReference>
<dbReference type="PRINTS" id="PR00344">
    <property type="entry name" value="BCTRLSENSOR"/>
</dbReference>
<keyword evidence="6" id="KW-0418">Kinase</keyword>
<name>A0A2K8Z5Q5_9BACT</name>
<dbReference type="CDD" id="cd00082">
    <property type="entry name" value="HisKA"/>
    <property type="match status" value="1"/>
</dbReference>
<keyword evidence="4" id="KW-0472">Membrane</keyword>
<dbReference type="InterPro" id="IPR036890">
    <property type="entry name" value="HATPase_C_sf"/>
</dbReference>
<dbReference type="PANTHER" id="PTHR43065">
    <property type="entry name" value="SENSOR HISTIDINE KINASE"/>
    <property type="match status" value="1"/>
</dbReference>
<evidence type="ECO:0000313" key="7">
    <source>
        <dbReference type="Proteomes" id="UP000232883"/>
    </source>
</evidence>
<dbReference type="AlphaFoldDB" id="A0A2K8Z5Q5"/>
<dbReference type="InterPro" id="IPR004358">
    <property type="entry name" value="Sig_transdc_His_kin-like_C"/>
</dbReference>
<dbReference type="PROSITE" id="PS50109">
    <property type="entry name" value="HIS_KIN"/>
    <property type="match status" value="1"/>
</dbReference>
<feature type="domain" description="Histidine kinase" evidence="5">
    <location>
        <begin position="478"/>
        <end position="720"/>
    </location>
</feature>
<dbReference type="Gene3D" id="3.30.565.10">
    <property type="entry name" value="Histidine kinase-like ATPase, C-terminal domain"/>
    <property type="match status" value="1"/>
</dbReference>
<evidence type="ECO:0000256" key="4">
    <source>
        <dbReference type="SAM" id="Phobius"/>
    </source>
</evidence>
<feature type="transmembrane region" description="Helical" evidence="4">
    <location>
        <begin position="343"/>
        <end position="365"/>
    </location>
</feature>
<keyword evidence="6" id="KW-0808">Transferase</keyword>
<accession>A0A2K8Z5Q5</accession>
<protein>
    <recommendedName>
        <fullName evidence="2">histidine kinase</fullName>
        <ecNumber evidence="2">2.7.13.3</ecNumber>
    </recommendedName>
</protein>
<evidence type="ECO:0000313" key="6">
    <source>
        <dbReference type="EMBL" id="AUD05212.1"/>
    </source>
</evidence>
<dbReference type="GO" id="GO:0000155">
    <property type="term" value="F:phosphorelay sensor kinase activity"/>
    <property type="evidence" value="ECO:0007669"/>
    <property type="project" value="InterPro"/>
</dbReference>
<dbReference type="InterPro" id="IPR005467">
    <property type="entry name" value="His_kinase_dom"/>
</dbReference>